<dbReference type="AlphaFoldDB" id="A0A7W3XXG5"/>
<evidence type="ECO:0000313" key="3">
    <source>
        <dbReference type="Proteomes" id="UP000530234"/>
    </source>
</evidence>
<feature type="compositionally biased region" description="Polar residues" evidence="1">
    <location>
        <begin position="1"/>
        <end position="13"/>
    </location>
</feature>
<name>A0A7W3XXG5_9ACTN</name>
<protein>
    <submittedName>
        <fullName evidence="2">Uncharacterized protein</fullName>
    </submittedName>
</protein>
<feature type="region of interest" description="Disordered" evidence="1">
    <location>
        <begin position="1"/>
        <end position="21"/>
    </location>
</feature>
<evidence type="ECO:0000256" key="1">
    <source>
        <dbReference type="SAM" id="MobiDB-lite"/>
    </source>
</evidence>
<dbReference type="EMBL" id="VKHS01000373">
    <property type="protein sequence ID" value="MBB0230889.1"/>
    <property type="molecule type" value="Genomic_DNA"/>
</dbReference>
<keyword evidence="3" id="KW-1185">Reference proteome</keyword>
<sequence>MSRRGTSTGNRTGNRPGPTPAGRRLLVAAAAVVAVPALLLPGCASRSPMEAMVHDLSGFRTEDGGYSSTAPPGAAGEQAADLYFAGAIAYSTGEEDRFIGSEGAERAGAYAAAADDGDCDTLVFSAAVLHMVEERDPALEERAASCTFGRLGAEGVHRDNVDAVGPVLGALERLGYADKIPPLAAEPFEVNDRADRHRAWQLLALLSYLGNREEILEHYEREIGELGDFLDDPGGDALLAEVIAAYGAASVVPGDHMGPHGPSDDLLAWLEETKGCGGSDSHHRASPDTDFCLLRDSWTGLSSGLIPR</sequence>
<gene>
    <name evidence="2" type="ORF">FOE67_15535</name>
</gene>
<dbReference type="Proteomes" id="UP000530234">
    <property type="component" value="Unassembled WGS sequence"/>
</dbReference>
<reference evidence="3" key="1">
    <citation type="submission" date="2019-10" db="EMBL/GenBank/DDBJ databases">
        <title>Streptomyces sp. nov., a novel actinobacterium isolated from alkaline environment.</title>
        <authorList>
            <person name="Golinska P."/>
        </authorList>
    </citation>
    <scope>NUCLEOTIDE SEQUENCE [LARGE SCALE GENOMIC DNA]</scope>
    <source>
        <strain evidence="3">DSM 42108</strain>
    </source>
</reference>
<accession>A0A7W3XXG5</accession>
<organism evidence="2 3">
    <name type="scientific">Streptomyces calidiresistens</name>
    <dbReference type="NCBI Taxonomy" id="1485586"/>
    <lineage>
        <taxon>Bacteria</taxon>
        <taxon>Bacillati</taxon>
        <taxon>Actinomycetota</taxon>
        <taxon>Actinomycetes</taxon>
        <taxon>Kitasatosporales</taxon>
        <taxon>Streptomycetaceae</taxon>
        <taxon>Streptomyces</taxon>
    </lineage>
</organism>
<dbReference type="RefSeq" id="WP_182664739.1">
    <property type="nucleotide sequence ID" value="NZ_VKHS01000373.1"/>
</dbReference>
<evidence type="ECO:0000313" key="2">
    <source>
        <dbReference type="EMBL" id="MBB0230889.1"/>
    </source>
</evidence>
<proteinExistence type="predicted"/>
<comment type="caution">
    <text evidence="2">The sequence shown here is derived from an EMBL/GenBank/DDBJ whole genome shotgun (WGS) entry which is preliminary data.</text>
</comment>